<keyword evidence="6" id="KW-0460">Magnesium</keyword>
<dbReference type="InterPro" id="IPR015797">
    <property type="entry name" value="NUDIX_hydrolase-like_dom_sf"/>
</dbReference>
<dbReference type="PROSITE" id="PS00893">
    <property type="entry name" value="NUDIX_BOX"/>
    <property type="match status" value="1"/>
</dbReference>
<reference evidence="9 11" key="2">
    <citation type="submission" date="2019-03" db="EMBL/GenBank/DDBJ databases">
        <title>Genomic Encyclopedia of Type Strains, Phase IV (KMG-IV): sequencing the most valuable type-strain genomes for metagenomic binning, comparative biology and taxonomic classification.</title>
        <authorList>
            <person name="Goeker M."/>
        </authorList>
    </citation>
    <scope>NUCLEOTIDE SEQUENCE [LARGE SCALE GENOMIC DNA]</scope>
    <source>
        <strain evidence="9 11">DSM 15264</strain>
    </source>
</reference>
<dbReference type="PANTHER" id="PTHR21340:SF0">
    <property type="entry name" value="BIS(5'-NUCLEOSYL)-TETRAPHOSPHATASE [ASYMMETRICAL]"/>
    <property type="match status" value="1"/>
</dbReference>
<dbReference type="InterPro" id="IPR033713">
    <property type="entry name" value="NudJ"/>
</dbReference>
<reference evidence="8 10" key="1">
    <citation type="submission" date="2018-02" db="EMBL/GenBank/DDBJ databases">
        <title>Reclassifiation of [Polyangium] brachysporum DSM 7029 as Guopingzhaonella breviflexa gen. nov., sp. nov., a member of the family Comamonadaceae.</title>
        <authorList>
            <person name="Tang B."/>
        </authorList>
    </citation>
    <scope>NUCLEOTIDE SEQUENCE [LARGE SCALE GENOMIC DNA]</scope>
    <source>
        <strain evidence="8 10">DSM 15344</strain>
    </source>
</reference>
<dbReference type="Proteomes" id="UP000239406">
    <property type="component" value="Unassembled WGS sequence"/>
</dbReference>
<gene>
    <name evidence="6" type="primary">nudJ</name>
    <name evidence="8" type="ORF">C1702_09445</name>
    <name evidence="9" type="ORF">EV676_10853</name>
</gene>
<dbReference type="AlphaFoldDB" id="A0A2S5T5B8"/>
<comment type="subunit">
    <text evidence="3 6">Monomer.</text>
</comment>
<evidence type="ECO:0000256" key="6">
    <source>
        <dbReference type="RuleBase" id="RU364043"/>
    </source>
</evidence>
<dbReference type="RefSeq" id="WP_104357432.1">
    <property type="nucleotide sequence ID" value="NZ_CALFFA010000035.1"/>
</dbReference>
<dbReference type="PANTHER" id="PTHR21340">
    <property type="entry name" value="DIADENOSINE 5,5-P1,P4-TETRAPHOSPHATE PYROPHOSPHOHYDROLASE MUTT"/>
    <property type="match status" value="1"/>
</dbReference>
<keyword evidence="5 6" id="KW-0378">Hydrolase</keyword>
<evidence type="ECO:0000313" key="9">
    <source>
        <dbReference type="EMBL" id="TCP05820.1"/>
    </source>
</evidence>
<evidence type="ECO:0000313" key="10">
    <source>
        <dbReference type="Proteomes" id="UP000239406"/>
    </source>
</evidence>
<dbReference type="OrthoDB" id="8594221at2"/>
<evidence type="ECO:0000256" key="3">
    <source>
        <dbReference type="ARBA" id="ARBA00011245"/>
    </source>
</evidence>
<keyword evidence="10" id="KW-1185">Reference proteome</keyword>
<organism evidence="8 10">
    <name type="scientific">Caldimonas thermodepolymerans</name>
    <dbReference type="NCBI Taxonomy" id="215580"/>
    <lineage>
        <taxon>Bacteria</taxon>
        <taxon>Pseudomonadati</taxon>
        <taxon>Pseudomonadota</taxon>
        <taxon>Betaproteobacteria</taxon>
        <taxon>Burkholderiales</taxon>
        <taxon>Sphaerotilaceae</taxon>
        <taxon>Caldimonas</taxon>
    </lineage>
</organism>
<feature type="domain" description="Nudix hydrolase" evidence="7">
    <location>
        <begin position="5"/>
        <end position="137"/>
    </location>
</feature>
<dbReference type="GO" id="GO:0006167">
    <property type="term" value="P:AMP biosynthetic process"/>
    <property type="evidence" value="ECO:0007669"/>
    <property type="project" value="TreeGrafter"/>
</dbReference>
<name>A0A2S5T5B8_9BURK</name>
<dbReference type="CDD" id="cd03675">
    <property type="entry name" value="NUDIX_Hydrolase"/>
    <property type="match status" value="1"/>
</dbReference>
<dbReference type="PROSITE" id="PS51462">
    <property type="entry name" value="NUDIX"/>
    <property type="match status" value="1"/>
</dbReference>
<comment type="caution">
    <text evidence="8">The sequence shown here is derived from an EMBL/GenBank/DDBJ whole genome shotgun (WGS) entry which is preliminary data.</text>
</comment>
<dbReference type="Pfam" id="PF00293">
    <property type="entry name" value="NUDIX"/>
    <property type="match status" value="1"/>
</dbReference>
<evidence type="ECO:0000256" key="2">
    <source>
        <dbReference type="ARBA" id="ARBA00007608"/>
    </source>
</evidence>
<proteinExistence type="inferred from homology"/>
<evidence type="ECO:0000259" key="7">
    <source>
        <dbReference type="PROSITE" id="PS51462"/>
    </source>
</evidence>
<dbReference type="GO" id="GO:0004081">
    <property type="term" value="F:bis(5'-nucleosyl)-tetraphosphatase (asymmetrical) activity"/>
    <property type="evidence" value="ECO:0007669"/>
    <property type="project" value="TreeGrafter"/>
</dbReference>
<comment type="similarity">
    <text evidence="2 6">Belongs to the Nudix hydrolase family. NudJ subfamily.</text>
</comment>
<evidence type="ECO:0000256" key="5">
    <source>
        <dbReference type="ARBA" id="ARBA00022801"/>
    </source>
</evidence>
<dbReference type="GO" id="GO:0017111">
    <property type="term" value="F:ribonucleoside triphosphate phosphatase activity"/>
    <property type="evidence" value="ECO:0007669"/>
    <property type="project" value="InterPro"/>
</dbReference>
<dbReference type="InterPro" id="IPR000086">
    <property type="entry name" value="NUDIX_hydrolase_dom"/>
</dbReference>
<dbReference type="Proteomes" id="UP000294772">
    <property type="component" value="Unassembled WGS sequence"/>
</dbReference>
<evidence type="ECO:0000256" key="4">
    <source>
        <dbReference type="ARBA" id="ARBA00015552"/>
    </source>
</evidence>
<evidence type="ECO:0000256" key="1">
    <source>
        <dbReference type="ARBA" id="ARBA00001946"/>
    </source>
</evidence>
<dbReference type="GO" id="GO:0006754">
    <property type="term" value="P:ATP biosynthetic process"/>
    <property type="evidence" value="ECO:0007669"/>
    <property type="project" value="TreeGrafter"/>
</dbReference>
<dbReference type="EMBL" id="PSNY01000008">
    <property type="protein sequence ID" value="PPE70067.1"/>
    <property type="molecule type" value="Genomic_DNA"/>
</dbReference>
<sequence>MDERSKISVTVAAIIERDGRYLLIEEHTSEGLRLNNPAGHLEPGESPQQGAVREALEETGCVFTPTHLLGVYLSRFHRPATHEDVTYLRIAYAGTASDPAPGWVLDDGIVRTLWMTPEEIRASVDRHRSPLVLRCIEDHLAGRSFPLDAVMTHDTVFAPEIKAP</sequence>
<evidence type="ECO:0000313" key="11">
    <source>
        <dbReference type="Proteomes" id="UP000294772"/>
    </source>
</evidence>
<dbReference type="EC" id="3.6.1.-" evidence="6"/>
<protein>
    <recommendedName>
        <fullName evidence="4 6">Phosphatase NudJ</fullName>
        <ecNumber evidence="6">3.6.1.-</ecNumber>
    </recommendedName>
</protein>
<dbReference type="InterPro" id="IPR051325">
    <property type="entry name" value="Nudix_hydrolase_domain"/>
</dbReference>
<comment type="cofactor">
    <cofactor evidence="1 6">
        <name>Mg(2+)</name>
        <dbReference type="ChEBI" id="CHEBI:18420"/>
    </cofactor>
</comment>
<accession>A0A2S5T5B8</accession>
<dbReference type="Gene3D" id="3.90.79.10">
    <property type="entry name" value="Nucleoside Triphosphate Pyrophosphohydrolase"/>
    <property type="match status" value="1"/>
</dbReference>
<evidence type="ECO:0000313" key="8">
    <source>
        <dbReference type="EMBL" id="PPE70067.1"/>
    </source>
</evidence>
<dbReference type="EMBL" id="SLXF01000008">
    <property type="protein sequence ID" value="TCP05820.1"/>
    <property type="molecule type" value="Genomic_DNA"/>
</dbReference>
<dbReference type="GO" id="GO:0017110">
    <property type="term" value="F:nucleoside diphosphate phosphatase activity"/>
    <property type="evidence" value="ECO:0007669"/>
    <property type="project" value="InterPro"/>
</dbReference>
<dbReference type="GO" id="GO:0004787">
    <property type="term" value="F:thiamine diphosphate phosphatase activity"/>
    <property type="evidence" value="ECO:0007669"/>
    <property type="project" value="InterPro"/>
</dbReference>
<dbReference type="SUPFAM" id="SSF55811">
    <property type="entry name" value="Nudix"/>
    <property type="match status" value="1"/>
</dbReference>
<dbReference type="InterPro" id="IPR020084">
    <property type="entry name" value="NUDIX_hydrolase_CS"/>
</dbReference>